<keyword evidence="1" id="KW-0732">Signal</keyword>
<name>A0A1Q9CQF4_SYMMI</name>
<sequence length="90" mass="10233">MRCASWRLLLAVLLQRTSAQLCHYAASRSLLRVKQECQRLGMSMYFWWDDAIEQLAGQLCVLQCPDGLISHQMQCVLPMPPGWVGLKLGL</sequence>
<feature type="signal peptide" evidence="1">
    <location>
        <begin position="1"/>
        <end position="19"/>
    </location>
</feature>
<accession>A0A1Q9CQF4</accession>
<proteinExistence type="predicted"/>
<dbReference type="Proteomes" id="UP000186817">
    <property type="component" value="Unassembled WGS sequence"/>
</dbReference>
<gene>
    <name evidence="2" type="ORF">AK812_SmicGene33893</name>
</gene>
<evidence type="ECO:0000313" key="3">
    <source>
        <dbReference type="Proteomes" id="UP000186817"/>
    </source>
</evidence>
<comment type="caution">
    <text evidence="2">The sequence shown here is derived from an EMBL/GenBank/DDBJ whole genome shotgun (WGS) entry which is preliminary data.</text>
</comment>
<protein>
    <recommendedName>
        <fullName evidence="4">Secreted protein</fullName>
    </recommendedName>
</protein>
<evidence type="ECO:0008006" key="4">
    <source>
        <dbReference type="Google" id="ProtNLM"/>
    </source>
</evidence>
<organism evidence="2 3">
    <name type="scientific">Symbiodinium microadriaticum</name>
    <name type="common">Dinoflagellate</name>
    <name type="synonym">Zooxanthella microadriatica</name>
    <dbReference type="NCBI Taxonomy" id="2951"/>
    <lineage>
        <taxon>Eukaryota</taxon>
        <taxon>Sar</taxon>
        <taxon>Alveolata</taxon>
        <taxon>Dinophyceae</taxon>
        <taxon>Suessiales</taxon>
        <taxon>Symbiodiniaceae</taxon>
        <taxon>Symbiodinium</taxon>
    </lineage>
</organism>
<reference evidence="2 3" key="1">
    <citation type="submission" date="2016-02" db="EMBL/GenBank/DDBJ databases">
        <title>Genome analysis of coral dinoflagellate symbionts highlights evolutionary adaptations to a symbiotic lifestyle.</title>
        <authorList>
            <person name="Aranda M."/>
            <person name="Li Y."/>
            <person name="Liew Y.J."/>
            <person name="Baumgarten S."/>
            <person name="Simakov O."/>
            <person name="Wilson M."/>
            <person name="Piel J."/>
            <person name="Ashoor H."/>
            <person name="Bougouffa S."/>
            <person name="Bajic V.B."/>
            <person name="Ryu T."/>
            <person name="Ravasi T."/>
            <person name="Bayer T."/>
            <person name="Micklem G."/>
            <person name="Kim H."/>
            <person name="Bhak J."/>
            <person name="Lajeunesse T.C."/>
            <person name="Voolstra C.R."/>
        </authorList>
    </citation>
    <scope>NUCLEOTIDE SEQUENCE [LARGE SCALE GENOMIC DNA]</scope>
    <source>
        <strain evidence="2 3">CCMP2467</strain>
    </source>
</reference>
<dbReference type="AlphaFoldDB" id="A0A1Q9CQF4"/>
<dbReference type="EMBL" id="LSRX01000993">
    <property type="protein sequence ID" value="OLP85153.1"/>
    <property type="molecule type" value="Genomic_DNA"/>
</dbReference>
<evidence type="ECO:0000256" key="1">
    <source>
        <dbReference type="SAM" id="SignalP"/>
    </source>
</evidence>
<evidence type="ECO:0000313" key="2">
    <source>
        <dbReference type="EMBL" id="OLP85153.1"/>
    </source>
</evidence>
<keyword evidence="3" id="KW-1185">Reference proteome</keyword>
<feature type="chain" id="PRO_5012254879" description="Secreted protein" evidence="1">
    <location>
        <begin position="20"/>
        <end position="90"/>
    </location>
</feature>